<evidence type="ECO:0000313" key="5">
    <source>
        <dbReference type="Proteomes" id="UP001176941"/>
    </source>
</evidence>
<comment type="subcellular location">
    <subcellularLocation>
        <location evidence="1">Nucleus</location>
    </subcellularLocation>
</comment>
<feature type="compositionally biased region" description="Polar residues" evidence="3">
    <location>
        <begin position="396"/>
        <end position="406"/>
    </location>
</feature>
<dbReference type="Proteomes" id="UP001176941">
    <property type="component" value="Unassembled WGS sequence"/>
</dbReference>
<dbReference type="InterPro" id="IPR052414">
    <property type="entry name" value="U3_snoRNA-assoc_WDR"/>
</dbReference>
<proteinExistence type="predicted"/>
<dbReference type="EMBL" id="CATKSN020000242">
    <property type="protein sequence ID" value="CAI9149338.1"/>
    <property type="molecule type" value="Genomic_DNA"/>
</dbReference>
<feature type="region of interest" description="Disordered" evidence="3">
    <location>
        <begin position="396"/>
        <end position="433"/>
    </location>
</feature>
<protein>
    <submittedName>
        <fullName evidence="4">Uncharacterized protein</fullName>
    </submittedName>
</protein>
<evidence type="ECO:0000313" key="4">
    <source>
        <dbReference type="EMBL" id="CAI9149338.1"/>
    </source>
</evidence>
<comment type="caution">
    <text evidence="4">The sequence shown here is derived from an EMBL/GenBank/DDBJ whole genome shotgun (WGS) entry which is preliminary data.</text>
</comment>
<dbReference type="PROSITE" id="PS51257">
    <property type="entry name" value="PROKAR_LIPOPROTEIN"/>
    <property type="match status" value="1"/>
</dbReference>
<evidence type="ECO:0000256" key="1">
    <source>
        <dbReference type="ARBA" id="ARBA00004123"/>
    </source>
</evidence>
<accession>A0ABN8XKH5</accession>
<feature type="region of interest" description="Disordered" evidence="3">
    <location>
        <begin position="263"/>
        <end position="283"/>
    </location>
</feature>
<name>A0ABN8XKH5_RANTA</name>
<dbReference type="PANTHER" id="PTHR44267:SF1">
    <property type="entry name" value="WD REPEAT-CONTAINING PROTEIN 43"/>
    <property type="match status" value="1"/>
</dbReference>
<evidence type="ECO:0000256" key="2">
    <source>
        <dbReference type="ARBA" id="ARBA00023242"/>
    </source>
</evidence>
<evidence type="ECO:0000256" key="3">
    <source>
        <dbReference type="SAM" id="MobiDB-lite"/>
    </source>
</evidence>
<gene>
    <name evidence="4" type="ORF">MRATA1EN1_LOCUS30956</name>
</gene>
<dbReference type="PANTHER" id="PTHR44267">
    <property type="entry name" value="WD REPEAT-CONTAINING PROTEIN 43"/>
    <property type="match status" value="1"/>
</dbReference>
<sequence length="586" mass="62958">MATPSRLIPAGGHKDGRFSSAQLHQVALLGCGSARRADKHMESDESPRTGVLFLFDVPQRKKWLKLSGASGDCCCSLALHDKLDYAAACFHRTTHQQQAQLLVWRLPSRGGRLSDSGAAAARKKLPPAASTHFFESFVQLLLPVAGFSSTEKRAHPGVHTLDKAADAQAERSKPGQVLVGLSRSSVIAVWGCFRAVSGEATAAPFSIELLLQVDTAHRVCLSPSTVSSKQFSTRPALAAAAHGPGVWYIEEDTSNRMLGEALQPSRRKIRTSEAEGEPSAQESITRKQHELLLRVVRGSYAVPLFASVILPAYSDCHVNGADQQAYLPLLVTSADKCCDGALRPLPAKAITQSVRGDVNEEHFKTDDIAQADGVIAGAERGLPTVSWKRKIGAASSSEAHANTEGSTLGDGQAGGPKARGLASNEQVGGPGAERSSVASILRQALVSSDARLLESVLSSTAKDKKEVAAAVASLAPARALLLLQHLVQQQQNSPATSILKGPWIEELVKQHGVMLGTTEAGREQLVLLLLQVEERRRAEAALVKVKGRVELLVQQMQRIQKLKEQRLRDEVEAREPLVVHREHARS</sequence>
<keyword evidence="2" id="KW-0539">Nucleus</keyword>
<reference evidence="4" key="1">
    <citation type="submission" date="2023-04" db="EMBL/GenBank/DDBJ databases">
        <authorList>
            <consortium name="ELIXIR-Norway"/>
        </authorList>
    </citation>
    <scope>NUCLEOTIDE SEQUENCE [LARGE SCALE GENOMIC DNA]</scope>
</reference>
<keyword evidence="5" id="KW-1185">Reference proteome</keyword>
<organism evidence="4 5">
    <name type="scientific">Rangifer tarandus platyrhynchus</name>
    <name type="common">Svalbard reindeer</name>
    <dbReference type="NCBI Taxonomy" id="3082113"/>
    <lineage>
        <taxon>Eukaryota</taxon>
        <taxon>Metazoa</taxon>
        <taxon>Chordata</taxon>
        <taxon>Craniata</taxon>
        <taxon>Vertebrata</taxon>
        <taxon>Euteleostomi</taxon>
        <taxon>Mammalia</taxon>
        <taxon>Eutheria</taxon>
        <taxon>Laurasiatheria</taxon>
        <taxon>Artiodactyla</taxon>
        <taxon>Ruminantia</taxon>
        <taxon>Pecora</taxon>
        <taxon>Cervidae</taxon>
        <taxon>Odocoileinae</taxon>
        <taxon>Rangifer</taxon>
    </lineage>
</organism>